<dbReference type="RefSeq" id="WP_039562289.1">
    <property type="nucleotide sequence ID" value="NZ_LMXV01000010.1"/>
</dbReference>
<evidence type="ECO:0000259" key="2">
    <source>
        <dbReference type="Pfam" id="PF13476"/>
    </source>
</evidence>
<dbReference type="Proteomes" id="UP000054370">
    <property type="component" value="Unassembled WGS sequence"/>
</dbReference>
<reference evidence="3" key="1">
    <citation type="submission" date="2017-12" db="EMBL/GenBank/DDBJ databases">
        <title>FDA dAtabase for Regulatory Grade micrObial Sequences (FDA-ARGOS): Supporting development and validation of Infectious Disease Dx tests.</title>
        <authorList>
            <person name="Hoffmann M."/>
            <person name="Allard M."/>
            <person name="Evans P."/>
            <person name="Brown E."/>
            <person name="Tallon L.J."/>
            <person name="Sadzewicz L."/>
            <person name="Sengamalay N."/>
            <person name="Ott S."/>
            <person name="Godinez A."/>
            <person name="Nagaraj S."/>
            <person name="Vavikolanu K."/>
            <person name="Aluvathingal J."/>
            <person name="Nadendla S."/>
            <person name="Hobson J."/>
            <person name="Sichtig H."/>
        </authorList>
    </citation>
    <scope>NUCLEOTIDE SEQUENCE [LARGE SCALE GENOMIC DNA]</scope>
    <source>
        <strain evidence="3">FDAARGOS_118</strain>
    </source>
</reference>
<protein>
    <recommendedName>
        <fullName evidence="5">ATP-binding protein</fullName>
    </recommendedName>
</protein>
<sequence length="439" mass="49239">MTQNFFINTLQLQNYRCFEKIELGFKPGINVILGNNGAGKTSILGAMSIALGTWFRGMPNVDGRTIQNEELRLVRKKKGDLVVFDLAGECSVKAEGCINGESIEWKRTRFVGGTTHKDAKDMISEANKVNLKVAKGDDTILPVIAYYGTGRLWGERRLGVVKKSKVEDVAEKTGRYLGYLNALDPASNEKLLKKWVSQLAKASFHEGIVYDSLTSVYQVITNCVEGAKRTFWDPRESDIIIEFMDGTQVPFYLMSDGQRNICATVGDIAMRCIQLNPHLKEKAPSQTPGVVLIDEVDLHLHPLWQRVILSSLEKNFPHIQFIVTTHSPFIVQSLRNSQVLVVDGSKIELISLPESMSLEDTAEHILKVENAVKSDSFNNTVDLGKQMFALQEQKSTLDKSSDEYLEIDNKIRELREKLAQNSPYYSSNPLITAYLMGLK</sequence>
<dbReference type="InterPro" id="IPR003959">
    <property type="entry name" value="ATPase_AAA_core"/>
</dbReference>
<dbReference type="EMBL" id="LOSH02000003">
    <property type="protein sequence ID" value="PNM76031.1"/>
    <property type="molecule type" value="Genomic_DNA"/>
</dbReference>
<evidence type="ECO:0008006" key="5">
    <source>
        <dbReference type="Google" id="ProtNLM"/>
    </source>
</evidence>
<evidence type="ECO:0000313" key="4">
    <source>
        <dbReference type="Proteomes" id="UP000054370"/>
    </source>
</evidence>
<dbReference type="PANTHER" id="PTHR43581:SF2">
    <property type="entry name" value="EXCINUCLEASE ATPASE SUBUNIT"/>
    <property type="match status" value="1"/>
</dbReference>
<name>A0ABX4X237_VIBVL</name>
<feature type="domain" description="ATPase AAA-type core" evidence="1">
    <location>
        <begin position="241"/>
        <end position="331"/>
    </location>
</feature>
<dbReference type="SUPFAM" id="SSF52540">
    <property type="entry name" value="P-loop containing nucleoside triphosphate hydrolases"/>
    <property type="match status" value="1"/>
</dbReference>
<dbReference type="Gene3D" id="3.40.50.300">
    <property type="entry name" value="P-loop containing nucleotide triphosphate hydrolases"/>
    <property type="match status" value="1"/>
</dbReference>
<dbReference type="Pfam" id="PF13476">
    <property type="entry name" value="AAA_23"/>
    <property type="match status" value="1"/>
</dbReference>
<dbReference type="Pfam" id="PF13304">
    <property type="entry name" value="AAA_21"/>
    <property type="match status" value="1"/>
</dbReference>
<gene>
    <name evidence="3" type="ORF">AL548_007605</name>
</gene>
<keyword evidence="4" id="KW-1185">Reference proteome</keyword>
<evidence type="ECO:0000259" key="1">
    <source>
        <dbReference type="Pfam" id="PF13304"/>
    </source>
</evidence>
<organism evidence="3 4">
    <name type="scientific">Vibrio vulnificus</name>
    <dbReference type="NCBI Taxonomy" id="672"/>
    <lineage>
        <taxon>Bacteria</taxon>
        <taxon>Pseudomonadati</taxon>
        <taxon>Pseudomonadota</taxon>
        <taxon>Gammaproteobacteria</taxon>
        <taxon>Vibrionales</taxon>
        <taxon>Vibrionaceae</taxon>
        <taxon>Vibrio</taxon>
    </lineage>
</organism>
<comment type="caution">
    <text evidence="3">The sequence shown here is derived from an EMBL/GenBank/DDBJ whole genome shotgun (WGS) entry which is preliminary data.</text>
</comment>
<dbReference type="CDD" id="cd00882">
    <property type="entry name" value="Ras_like_GTPase"/>
    <property type="match status" value="1"/>
</dbReference>
<feature type="domain" description="Rad50/SbcC-type AAA" evidence="2">
    <location>
        <begin position="10"/>
        <end position="193"/>
    </location>
</feature>
<dbReference type="PANTHER" id="PTHR43581">
    <property type="entry name" value="ATP/GTP PHOSPHATASE"/>
    <property type="match status" value="1"/>
</dbReference>
<accession>A0ABX4X237</accession>
<evidence type="ECO:0000313" key="3">
    <source>
        <dbReference type="EMBL" id="PNM76031.1"/>
    </source>
</evidence>
<dbReference type="InterPro" id="IPR051396">
    <property type="entry name" value="Bact_Antivir_Def_Nuclease"/>
</dbReference>
<dbReference type="InterPro" id="IPR038729">
    <property type="entry name" value="Rad50/SbcC_AAA"/>
</dbReference>
<proteinExistence type="predicted"/>
<dbReference type="InterPro" id="IPR027417">
    <property type="entry name" value="P-loop_NTPase"/>
</dbReference>